<dbReference type="STRING" id="177439.DP2050"/>
<dbReference type="KEGG" id="dps:DP2050"/>
<evidence type="ECO:0000259" key="1">
    <source>
        <dbReference type="Pfam" id="PF10137"/>
    </source>
</evidence>
<keyword evidence="3" id="KW-1185">Reference proteome</keyword>
<name>Q6ALJ6_DESPS</name>
<evidence type="ECO:0000313" key="2">
    <source>
        <dbReference type="EMBL" id="CAG36779.1"/>
    </source>
</evidence>
<dbReference type="InterPro" id="IPR019302">
    <property type="entry name" value="CAP12/PCTIR_TIR_dom"/>
</dbReference>
<accession>Q6ALJ6</accession>
<dbReference type="Proteomes" id="UP000000602">
    <property type="component" value="Chromosome"/>
</dbReference>
<dbReference type="GO" id="GO:0050135">
    <property type="term" value="F:NADP+ nucleosidase activity"/>
    <property type="evidence" value="ECO:0007669"/>
    <property type="project" value="InterPro"/>
</dbReference>
<sequence>MPGEKDSFLQGLVDKIESEKILSEDDFLKYQRPTGQIMSRDSLAVHCGLVVPPHIAVLSKAYATMQPFQSCSNLKKTTLKIANHMRNLEKKSVVEDRIGTNIFIGHGRSHYWRELKDFVSERLHLPWDEFNRVPVAGVTNITRLAQMLDQSCIAFLVMTAEDEQQDGNMHARMNVVHEVGLFQGRLGFERAIVVLEEGCEEFSNIQGLGQIRFPKGNISAIFDEIRQILEREKIVD</sequence>
<dbReference type="RefSeq" id="WP_011189291.1">
    <property type="nucleotide sequence ID" value="NC_006138.1"/>
</dbReference>
<dbReference type="eggNOG" id="COG4271">
    <property type="taxonomic scope" value="Bacteria"/>
</dbReference>
<gene>
    <name evidence="2" type="ordered locus">DP2050</name>
</gene>
<reference evidence="3" key="1">
    <citation type="journal article" date="2004" name="Environ. Microbiol.">
        <title>The genome of Desulfotalea psychrophila, a sulfate-reducing bacterium from permanently cold Arctic sediments.</title>
        <authorList>
            <person name="Rabus R."/>
            <person name="Ruepp A."/>
            <person name="Frickey T."/>
            <person name="Rattei T."/>
            <person name="Fartmann B."/>
            <person name="Stark M."/>
            <person name="Bauer M."/>
            <person name="Zibat A."/>
            <person name="Lombardot T."/>
            <person name="Becker I."/>
            <person name="Amann J."/>
            <person name="Gellner K."/>
            <person name="Teeling H."/>
            <person name="Leuschner W.D."/>
            <person name="Gloeckner F.-O."/>
            <person name="Lupas A.N."/>
            <person name="Amann R."/>
            <person name="Klenk H.-P."/>
        </authorList>
    </citation>
    <scope>NUCLEOTIDE SEQUENCE [LARGE SCALE GENOMIC DNA]</scope>
    <source>
        <strain evidence="3">DSM 12343 / LSv54</strain>
    </source>
</reference>
<dbReference type="AlphaFoldDB" id="Q6ALJ6"/>
<evidence type="ECO:0000313" key="3">
    <source>
        <dbReference type="Proteomes" id="UP000000602"/>
    </source>
</evidence>
<protein>
    <recommendedName>
        <fullName evidence="1">CD-NTase-associated protein 12/Pycsar effector protein TIR domain-containing protein</fullName>
    </recommendedName>
</protein>
<dbReference type="HOGENOM" id="CLU_1146262_0_0_7"/>
<proteinExistence type="predicted"/>
<dbReference type="Pfam" id="PF10137">
    <property type="entry name" value="CAP12-PCTIR_TIR"/>
    <property type="match status" value="1"/>
</dbReference>
<feature type="domain" description="CD-NTase-associated protein 12/Pycsar effector protein TIR" evidence="1">
    <location>
        <begin position="101"/>
        <end position="213"/>
    </location>
</feature>
<dbReference type="EMBL" id="CR522870">
    <property type="protein sequence ID" value="CAG36779.1"/>
    <property type="molecule type" value="Genomic_DNA"/>
</dbReference>
<organism evidence="2 3">
    <name type="scientific">Desulfotalea psychrophila (strain LSv54 / DSM 12343)</name>
    <dbReference type="NCBI Taxonomy" id="177439"/>
    <lineage>
        <taxon>Bacteria</taxon>
        <taxon>Pseudomonadati</taxon>
        <taxon>Thermodesulfobacteriota</taxon>
        <taxon>Desulfobulbia</taxon>
        <taxon>Desulfobulbales</taxon>
        <taxon>Desulfocapsaceae</taxon>
        <taxon>Desulfotalea</taxon>
    </lineage>
</organism>